<dbReference type="WBParaSite" id="ECPE_0001796001-mRNA-1">
    <property type="protein sequence ID" value="ECPE_0001796001-mRNA-1"/>
    <property type="gene ID" value="ECPE_0001796001"/>
</dbReference>
<keyword evidence="1" id="KW-1133">Transmembrane helix</keyword>
<dbReference type="AlphaFoldDB" id="A0A183BFD0"/>
<reference evidence="2 3" key="2">
    <citation type="submission" date="2018-11" db="EMBL/GenBank/DDBJ databases">
        <authorList>
            <consortium name="Pathogen Informatics"/>
        </authorList>
    </citation>
    <scope>NUCLEOTIDE SEQUENCE [LARGE SCALE GENOMIC DNA]</scope>
    <source>
        <strain evidence="2 3">Egypt</strain>
    </source>
</reference>
<protein>
    <submittedName>
        <fullName evidence="4">Claudin</fullName>
    </submittedName>
</protein>
<keyword evidence="1" id="KW-0812">Transmembrane</keyword>
<dbReference type="OrthoDB" id="6240057at2759"/>
<dbReference type="EMBL" id="UZAN01072754">
    <property type="protein sequence ID" value="VDP95279.1"/>
    <property type="molecule type" value="Genomic_DNA"/>
</dbReference>
<reference evidence="4" key="1">
    <citation type="submission" date="2016-06" db="UniProtKB">
        <authorList>
            <consortium name="WormBaseParasite"/>
        </authorList>
    </citation>
    <scope>IDENTIFICATION</scope>
</reference>
<keyword evidence="3" id="KW-1185">Reference proteome</keyword>
<evidence type="ECO:0000313" key="2">
    <source>
        <dbReference type="EMBL" id="VDP95279.1"/>
    </source>
</evidence>
<organism evidence="4">
    <name type="scientific">Echinostoma caproni</name>
    <dbReference type="NCBI Taxonomy" id="27848"/>
    <lineage>
        <taxon>Eukaryota</taxon>
        <taxon>Metazoa</taxon>
        <taxon>Spiralia</taxon>
        <taxon>Lophotrochozoa</taxon>
        <taxon>Platyhelminthes</taxon>
        <taxon>Trematoda</taxon>
        <taxon>Digenea</taxon>
        <taxon>Plagiorchiida</taxon>
        <taxon>Echinostomata</taxon>
        <taxon>Echinostomatoidea</taxon>
        <taxon>Echinostomatidae</taxon>
        <taxon>Echinostoma</taxon>
    </lineage>
</organism>
<accession>A0A183BFD0</accession>
<sequence length="152" mass="16582">MTRRVLEPMLLGVAITCIILSVALDDWNCGSLFKSCLDRWRTITLGVIILFCLGLACLVLVFLMDLAHCCSTTLDLNASFTTTRLCALFLGLILLTTGLIVYTAEMGRQWSYLSGVSGVVFAVQGSILAFVTCQCTSARGRTRMQVTRTIAT</sequence>
<name>A0A183BFD0_9TREM</name>
<evidence type="ECO:0000256" key="1">
    <source>
        <dbReference type="SAM" id="Phobius"/>
    </source>
</evidence>
<gene>
    <name evidence="2" type="ORF">ECPE_LOCUS17915</name>
</gene>
<keyword evidence="1" id="KW-0472">Membrane</keyword>
<feature type="transmembrane region" description="Helical" evidence="1">
    <location>
        <begin position="85"/>
        <end position="104"/>
    </location>
</feature>
<feature type="transmembrane region" description="Helical" evidence="1">
    <location>
        <begin position="110"/>
        <end position="133"/>
    </location>
</feature>
<feature type="transmembrane region" description="Helical" evidence="1">
    <location>
        <begin position="41"/>
        <end position="64"/>
    </location>
</feature>
<dbReference type="Proteomes" id="UP000272942">
    <property type="component" value="Unassembled WGS sequence"/>
</dbReference>
<proteinExistence type="predicted"/>
<evidence type="ECO:0000313" key="3">
    <source>
        <dbReference type="Proteomes" id="UP000272942"/>
    </source>
</evidence>
<evidence type="ECO:0000313" key="4">
    <source>
        <dbReference type="WBParaSite" id="ECPE_0001796001-mRNA-1"/>
    </source>
</evidence>